<evidence type="ECO:0000256" key="1">
    <source>
        <dbReference type="SAM" id="MobiDB-lite"/>
    </source>
</evidence>
<dbReference type="AlphaFoldDB" id="A0AAD2CBA1"/>
<reference evidence="3" key="1">
    <citation type="submission" date="2023-08" db="EMBL/GenBank/DDBJ databases">
        <authorList>
            <person name="Audoor S."/>
            <person name="Bilcke G."/>
        </authorList>
    </citation>
    <scope>NUCLEOTIDE SEQUENCE</scope>
</reference>
<comment type="caution">
    <text evidence="3">The sequence shown here is derived from an EMBL/GenBank/DDBJ whole genome shotgun (WGS) entry which is preliminary data.</text>
</comment>
<feature type="region of interest" description="Disordered" evidence="1">
    <location>
        <begin position="165"/>
        <end position="344"/>
    </location>
</feature>
<evidence type="ECO:0000313" key="3">
    <source>
        <dbReference type="EMBL" id="CAJ1920651.1"/>
    </source>
</evidence>
<evidence type="ECO:0000313" key="4">
    <source>
        <dbReference type="Proteomes" id="UP001295423"/>
    </source>
</evidence>
<keyword evidence="2" id="KW-0732">Signal</keyword>
<proteinExistence type="predicted"/>
<keyword evidence="4" id="KW-1185">Reference proteome</keyword>
<protein>
    <submittedName>
        <fullName evidence="3">Uncharacterized protein</fullName>
    </submittedName>
</protein>
<feature type="compositionally biased region" description="Polar residues" evidence="1">
    <location>
        <begin position="309"/>
        <end position="326"/>
    </location>
</feature>
<feature type="signal peptide" evidence="2">
    <location>
        <begin position="1"/>
        <end position="21"/>
    </location>
</feature>
<accession>A0AAD2CBA1</accession>
<dbReference type="Proteomes" id="UP001295423">
    <property type="component" value="Unassembled WGS sequence"/>
</dbReference>
<evidence type="ECO:0000256" key="2">
    <source>
        <dbReference type="SAM" id="SignalP"/>
    </source>
</evidence>
<name>A0AAD2CBA1_9STRA</name>
<feature type="compositionally biased region" description="Polar residues" evidence="1">
    <location>
        <begin position="202"/>
        <end position="217"/>
    </location>
</feature>
<feature type="compositionally biased region" description="Basic and acidic residues" evidence="1">
    <location>
        <begin position="165"/>
        <end position="174"/>
    </location>
</feature>
<feature type="chain" id="PRO_5042283966" evidence="2">
    <location>
        <begin position="22"/>
        <end position="364"/>
    </location>
</feature>
<feature type="compositionally biased region" description="Polar residues" evidence="1">
    <location>
        <begin position="230"/>
        <end position="244"/>
    </location>
</feature>
<organism evidence="3 4">
    <name type="scientific">Cylindrotheca closterium</name>
    <dbReference type="NCBI Taxonomy" id="2856"/>
    <lineage>
        <taxon>Eukaryota</taxon>
        <taxon>Sar</taxon>
        <taxon>Stramenopiles</taxon>
        <taxon>Ochrophyta</taxon>
        <taxon>Bacillariophyta</taxon>
        <taxon>Bacillariophyceae</taxon>
        <taxon>Bacillariophycidae</taxon>
        <taxon>Bacillariales</taxon>
        <taxon>Bacillariaceae</taxon>
        <taxon>Cylindrotheca</taxon>
    </lineage>
</organism>
<feature type="compositionally biased region" description="Low complexity" evidence="1">
    <location>
        <begin position="179"/>
        <end position="196"/>
    </location>
</feature>
<gene>
    <name evidence="3" type="ORF">CYCCA115_LOCUS895</name>
</gene>
<dbReference type="EMBL" id="CAKOGP040000002">
    <property type="protein sequence ID" value="CAJ1920651.1"/>
    <property type="molecule type" value="Genomic_DNA"/>
</dbReference>
<sequence length="364" mass="36685">MIFSALLILVAAAATIAPSQGCPYVRRSLQNGNGNGHGGGGGGGGQASEAYVQELLDSHFKVNREVIYHSDGSITTKTFSDDAQVAGWLQVHVAEMKARVDANMYVRSWDPFFVSMVDHHEETSVELNNLSNGIQVELSASTDCGQSLIEAHTKVVSLFVETGREESSKAHEVPDACQVASGSSPTPAPTSSPVSGVLPTLAPSTAPVSGASPTLAPTTPPVSGVLPTLAPSTAPVSGASPTLAPTTPPVSGVSPTLAPTTPPVSGVSPTLAPTTPPVSGVSPTLAPTTPSMAEASPTTPPGAEASPTFAPTTRPVSSEVSPTLAPSSLPGGKGDLADSSSPASSHGLFSILILSALISLMMML</sequence>